<comment type="caution">
    <text evidence="3">The sequence shown here is derived from an EMBL/GenBank/DDBJ whole genome shotgun (WGS) entry which is preliminary data.</text>
</comment>
<gene>
    <name evidence="3" type="ORF">SERN_1793</name>
</gene>
<dbReference type="Proteomes" id="UP000297318">
    <property type="component" value="Unassembled WGS sequence"/>
</dbReference>
<protein>
    <submittedName>
        <fullName evidence="3">Putative DNA-binding protein</fullName>
    </submittedName>
</protein>
<dbReference type="InterPro" id="IPR032830">
    <property type="entry name" value="XPB/Ssl2_N"/>
</dbReference>
<organism evidence="3 4">
    <name type="scientific">Serinibacter arcticus</name>
    <dbReference type="NCBI Taxonomy" id="1655435"/>
    <lineage>
        <taxon>Bacteria</taxon>
        <taxon>Bacillati</taxon>
        <taxon>Actinomycetota</taxon>
        <taxon>Actinomycetes</taxon>
        <taxon>Micrococcales</taxon>
        <taxon>Beutenbergiaceae</taxon>
        <taxon>Serinibacter</taxon>
    </lineage>
</organism>
<evidence type="ECO:0000259" key="2">
    <source>
        <dbReference type="Pfam" id="PF13625"/>
    </source>
</evidence>
<evidence type="ECO:0000313" key="3">
    <source>
        <dbReference type="EMBL" id="TGO05789.1"/>
    </source>
</evidence>
<keyword evidence="4" id="KW-1185">Reference proteome</keyword>
<dbReference type="GO" id="GO:0003677">
    <property type="term" value="F:DNA binding"/>
    <property type="evidence" value="ECO:0007669"/>
    <property type="project" value="UniProtKB-KW"/>
</dbReference>
<accession>A0A4Z1E3P3</accession>
<dbReference type="AlphaFoldDB" id="A0A4Z1E3P3"/>
<sequence>MGTMATPPPNPPQGSTGSPTPADLTDDALAALLQARPDLASPLPGSFTALAARAATVRSVQLAVAGLDTPHLAALDAVVALTSPTLAPMATAPVTTAAVAAATGLEDAAVPLTGLVGLALLVAVAPSPAAPDGAWLPGAGVAAARPRPAGLAIAVEPVAGSTAAVAATEGLTPPARRILDALTWGPPVGTFGAPAEPAPVGSAGTAGDASDAPTAGGVALAVEELLERSLVRRTADGGIVLPAATAIELRGGRTHRDLTAVPPTAPAAVVTPETVAAESARAALELHRHLADLTETWAVHPAGALRSGGVGVREIRRTGTAIKADERTTVLLVELAAAAAEIGQAHDDDGALWAPTRTHDGDAPTLRWARLAHVWLHSERAFALVGTRADDGALRAVLEPGLERGWAARLRRRVLEALAAWPTGSAPDLAAVRGHLDWHTPVSPPPDWAVAAVLAEADLIGVVAAGALSRSGAALLAGEDVPALAATLEADLPPAVEEILLQADLTAIVPGRPSRAIEELLERATDVESRGSGVTARFTTASLSRAIEAGLTASDVLATLAALSRTPVPQALEYAIRDAERRHGGLRAGPASSYLRSDDAALLTALVADSDLALRLLAPTVAISQLPAGRLALALRGSGRAVLIEGPDGVVVATAEESETLAAPPRRARVVTTATAELDDLLAAVRRLREAEKVGARGGGAGDPADGVALLRTAVRDAAHVWVTIVGPSGAADRRRLAPMRVQGGHVIARDLERGSDLTIALHRIADVERI</sequence>
<evidence type="ECO:0000313" key="4">
    <source>
        <dbReference type="Proteomes" id="UP000297318"/>
    </source>
</evidence>
<reference evidence="3 4" key="1">
    <citation type="submission" date="2018-11" db="EMBL/GenBank/DDBJ databases">
        <title>Complete genome sequencing of the Actinobacteria Serinibacter sp. K3-2.</title>
        <authorList>
            <person name="Rakitin A.L."/>
            <person name="Beletsky A.V."/>
            <person name="Mardanov A.V."/>
            <person name="Ravin N.V."/>
            <person name="Gromova A.S."/>
            <person name="Filippova S.N."/>
            <person name="Gal'Chenko V.F."/>
        </authorList>
    </citation>
    <scope>NUCLEOTIDE SEQUENCE [LARGE SCALE GENOMIC DNA]</scope>
    <source>
        <strain evidence="3 4">K3-2</strain>
    </source>
</reference>
<evidence type="ECO:0000256" key="1">
    <source>
        <dbReference type="SAM" id="MobiDB-lite"/>
    </source>
</evidence>
<feature type="region of interest" description="Disordered" evidence="1">
    <location>
        <begin position="1"/>
        <end position="24"/>
    </location>
</feature>
<feature type="region of interest" description="Disordered" evidence="1">
    <location>
        <begin position="190"/>
        <end position="213"/>
    </location>
</feature>
<dbReference type="EMBL" id="RHPJ01000002">
    <property type="protein sequence ID" value="TGO05789.1"/>
    <property type="molecule type" value="Genomic_DNA"/>
</dbReference>
<dbReference type="Pfam" id="PF13625">
    <property type="entry name" value="Helicase_C_3"/>
    <property type="match status" value="1"/>
</dbReference>
<proteinExistence type="predicted"/>
<keyword evidence="3" id="KW-0238">DNA-binding</keyword>
<feature type="domain" description="Helicase XPB/Ssl2 N-terminal" evidence="2">
    <location>
        <begin position="499"/>
        <end position="613"/>
    </location>
</feature>
<feature type="compositionally biased region" description="Pro residues" evidence="1">
    <location>
        <begin position="1"/>
        <end position="12"/>
    </location>
</feature>
<name>A0A4Z1E3P3_9MICO</name>
<feature type="compositionally biased region" description="Low complexity" evidence="1">
    <location>
        <begin position="201"/>
        <end position="213"/>
    </location>
</feature>